<dbReference type="AlphaFoldDB" id="A6NY52"/>
<protein>
    <submittedName>
        <fullName evidence="1">Uncharacterized protein</fullName>
    </submittedName>
</protein>
<dbReference type="RefSeq" id="WP_006573659.1">
    <property type="nucleotide sequence ID" value="NZ_AAXG02000028.1"/>
</dbReference>
<gene>
    <name evidence="1" type="ORF">BACCAP_03151</name>
</gene>
<dbReference type="EMBL" id="AAXG02000028">
    <property type="protein sequence ID" value="EDM99222.1"/>
    <property type="molecule type" value="Genomic_DNA"/>
</dbReference>
<comment type="caution">
    <text evidence="1">The sequence shown here is derived from an EMBL/GenBank/DDBJ whole genome shotgun (WGS) entry which is preliminary data.</text>
</comment>
<proteinExistence type="predicted"/>
<reference evidence="1 2" key="1">
    <citation type="submission" date="2007-04" db="EMBL/GenBank/DDBJ databases">
        <authorList>
            <person name="Fulton L."/>
            <person name="Clifton S."/>
            <person name="Fulton B."/>
            <person name="Xu J."/>
            <person name="Minx P."/>
            <person name="Pepin K.H."/>
            <person name="Johnson M."/>
            <person name="Thiruvilangam P."/>
            <person name="Bhonagiri V."/>
            <person name="Nash W.E."/>
            <person name="Mardis E.R."/>
            <person name="Wilson R.K."/>
        </authorList>
    </citation>
    <scope>NUCLEOTIDE SEQUENCE [LARGE SCALE GENOMIC DNA]</scope>
    <source>
        <strain evidence="1 2">ATCC 29799</strain>
    </source>
</reference>
<dbReference type="Proteomes" id="UP000003639">
    <property type="component" value="Unassembled WGS sequence"/>
</dbReference>
<sequence length="61" mass="7114">MISPNFTVDDIREVRRQLDEETQGMTIPQFLAYVHRGAVECQRLMDERKAVCEKETDKDGN</sequence>
<accession>A6NY52</accession>
<keyword evidence="2" id="KW-1185">Reference proteome</keyword>
<organism evidence="1 2">
    <name type="scientific">Pseudoflavonifractor capillosus ATCC 29799</name>
    <dbReference type="NCBI Taxonomy" id="411467"/>
    <lineage>
        <taxon>Bacteria</taxon>
        <taxon>Bacillati</taxon>
        <taxon>Bacillota</taxon>
        <taxon>Clostridia</taxon>
        <taxon>Eubacteriales</taxon>
        <taxon>Oscillospiraceae</taxon>
        <taxon>Pseudoflavonifractor</taxon>
    </lineage>
</organism>
<evidence type="ECO:0000313" key="1">
    <source>
        <dbReference type="EMBL" id="EDM99222.1"/>
    </source>
</evidence>
<reference evidence="1 2" key="2">
    <citation type="submission" date="2007-06" db="EMBL/GenBank/DDBJ databases">
        <title>Draft genome sequence of Pseudoflavonifractor capillosus ATCC 29799.</title>
        <authorList>
            <person name="Sudarsanam P."/>
            <person name="Ley R."/>
            <person name="Guruge J."/>
            <person name="Turnbaugh P.J."/>
            <person name="Mahowald M."/>
            <person name="Liep D."/>
            <person name="Gordon J."/>
        </authorList>
    </citation>
    <scope>NUCLEOTIDE SEQUENCE [LARGE SCALE GENOMIC DNA]</scope>
    <source>
        <strain evidence="1 2">ATCC 29799</strain>
    </source>
</reference>
<dbReference type="STRING" id="411467.BACCAP_03151"/>
<name>A6NY52_9FIRM</name>
<evidence type="ECO:0000313" key="2">
    <source>
        <dbReference type="Proteomes" id="UP000003639"/>
    </source>
</evidence>